<dbReference type="GO" id="GO:0010268">
    <property type="term" value="P:brassinosteroid homeostasis"/>
    <property type="evidence" value="ECO:0007669"/>
    <property type="project" value="TreeGrafter"/>
</dbReference>
<comment type="similarity">
    <text evidence="2 9">Belongs to the cytochrome P450 family.</text>
</comment>
<accession>A0A6D2K0Q5</accession>
<dbReference type="OrthoDB" id="1372046at2759"/>
<keyword evidence="11" id="KW-1185">Reference proteome</keyword>
<dbReference type="AlphaFoldDB" id="A0A6D2K0Q5"/>
<keyword evidence="9" id="KW-0503">Monooxygenase</keyword>
<dbReference type="SUPFAM" id="SSF48264">
    <property type="entry name" value="Cytochrome P450"/>
    <property type="match status" value="1"/>
</dbReference>
<evidence type="ECO:0000256" key="7">
    <source>
        <dbReference type="ARBA" id="ARBA00023004"/>
    </source>
</evidence>
<name>A0A6D2K0Q5_9BRAS</name>
<dbReference type="GO" id="GO:0020037">
    <property type="term" value="F:heme binding"/>
    <property type="evidence" value="ECO:0007669"/>
    <property type="project" value="InterPro"/>
</dbReference>
<dbReference type="GO" id="GO:0016705">
    <property type="term" value="F:oxidoreductase activity, acting on paired donors, with incorporation or reduction of molecular oxygen"/>
    <property type="evidence" value="ECO:0007669"/>
    <property type="project" value="InterPro"/>
</dbReference>
<dbReference type="GO" id="GO:0016020">
    <property type="term" value="C:membrane"/>
    <property type="evidence" value="ECO:0007669"/>
    <property type="project" value="UniProtKB-SubCell"/>
</dbReference>
<dbReference type="InterPro" id="IPR017972">
    <property type="entry name" value="Cyt_P450_CS"/>
</dbReference>
<evidence type="ECO:0000256" key="9">
    <source>
        <dbReference type="RuleBase" id="RU000461"/>
    </source>
</evidence>
<dbReference type="InterPro" id="IPR036396">
    <property type="entry name" value="Cyt_P450_sf"/>
</dbReference>
<dbReference type="GO" id="GO:0004497">
    <property type="term" value="F:monooxygenase activity"/>
    <property type="evidence" value="ECO:0007669"/>
    <property type="project" value="UniProtKB-KW"/>
</dbReference>
<evidence type="ECO:0000256" key="4">
    <source>
        <dbReference type="ARBA" id="ARBA00022692"/>
    </source>
</evidence>
<evidence type="ECO:0000256" key="5">
    <source>
        <dbReference type="ARBA" id="ARBA00022723"/>
    </source>
</evidence>
<evidence type="ECO:0000256" key="6">
    <source>
        <dbReference type="ARBA" id="ARBA00022989"/>
    </source>
</evidence>
<dbReference type="InterPro" id="IPR002401">
    <property type="entry name" value="Cyt_P450_E_grp-I"/>
</dbReference>
<evidence type="ECO:0000313" key="11">
    <source>
        <dbReference type="Proteomes" id="UP000467841"/>
    </source>
</evidence>
<keyword evidence="9" id="KW-0560">Oxidoreductase</keyword>
<keyword evidence="3 8" id="KW-0349">Heme</keyword>
<gene>
    <name evidence="10" type="ORF">MERR_LOCUS32441</name>
</gene>
<dbReference type="GO" id="GO:0005506">
    <property type="term" value="F:iron ion binding"/>
    <property type="evidence" value="ECO:0007669"/>
    <property type="project" value="InterPro"/>
</dbReference>
<proteinExistence type="inferred from homology"/>
<dbReference type="Proteomes" id="UP000467841">
    <property type="component" value="Unassembled WGS sequence"/>
</dbReference>
<dbReference type="Pfam" id="PF00067">
    <property type="entry name" value="p450"/>
    <property type="match status" value="1"/>
</dbReference>
<dbReference type="Gene3D" id="1.10.630.10">
    <property type="entry name" value="Cytochrome P450"/>
    <property type="match status" value="1"/>
</dbReference>
<dbReference type="PRINTS" id="PR00463">
    <property type="entry name" value="EP450I"/>
</dbReference>
<dbReference type="PANTHER" id="PTHR24286">
    <property type="entry name" value="CYTOCHROME P450 26"/>
    <property type="match status" value="1"/>
</dbReference>
<dbReference type="PANTHER" id="PTHR24286:SF305">
    <property type="entry name" value="CYTOCHROME P450 708A2"/>
    <property type="match status" value="1"/>
</dbReference>
<comment type="caution">
    <text evidence="10">The sequence shown here is derived from an EMBL/GenBank/DDBJ whole genome shotgun (WGS) entry which is preliminary data.</text>
</comment>
<evidence type="ECO:0000256" key="3">
    <source>
        <dbReference type="ARBA" id="ARBA00022617"/>
    </source>
</evidence>
<dbReference type="EMBL" id="CACVBM020001318">
    <property type="protein sequence ID" value="CAA7045206.1"/>
    <property type="molecule type" value="Genomic_DNA"/>
</dbReference>
<sequence length="516" mass="59304">MDSGEYGRHYVKAHWKSCRRSIGSALLLFDRDEKLEAKKEENIPMVEFIAVVVIRISNWLYRWSNPKCNGKLPPGTMGFPIIGETCDFFKPSEFNDIPPFLKTRMLRYGPLFRTNILGSKTVISTDPDVNFQIFRQENTCFESGYPDIFYKVFGRDNLLMDAVNLHKYVQKITTELLGTEGLKRTMIGVMDRAVRDHFILKASQGSFDVRKEVDSLVLAYMTPKLISSLKSETQSKLMDSLNDMSLDWFQSIFSLSTWKSLIKVMKSRGEALQVMKDALRMRKESREKQGDFLNTMLEELEKEDSLFDQGSAIDLTFLLSFVSREGTSRCTALVVKFISKNPKVLAELKREHKAIVENRKDKEAGLSWEEYRHNMTFTNMVINESLRFTNSTPLLFRKAVNDVGIKGYTIPAGWIVAVAPAAVHYDPEIYENPFEFNPWRWKGKEMVWGSKTFMAFGGGVRLCVGAEFARLQMAIYIHHLVTYYDFSLVQDCEVTRTPFLQFTKGLLINISKSSTN</sequence>
<dbReference type="PRINTS" id="PR00385">
    <property type="entry name" value="P450"/>
</dbReference>
<protein>
    <recommendedName>
        <fullName evidence="12">Cytochrome P450</fullName>
    </recommendedName>
</protein>
<keyword evidence="6" id="KW-1133">Transmembrane helix</keyword>
<dbReference type="PROSITE" id="PS00086">
    <property type="entry name" value="CYTOCHROME_P450"/>
    <property type="match status" value="1"/>
</dbReference>
<keyword evidence="7 8" id="KW-0408">Iron</keyword>
<evidence type="ECO:0000313" key="10">
    <source>
        <dbReference type="EMBL" id="CAA7045206.1"/>
    </source>
</evidence>
<dbReference type="GO" id="GO:0016132">
    <property type="term" value="P:brassinosteroid biosynthetic process"/>
    <property type="evidence" value="ECO:0007669"/>
    <property type="project" value="TreeGrafter"/>
</dbReference>
<evidence type="ECO:0000256" key="8">
    <source>
        <dbReference type="PIRSR" id="PIRSR602401-1"/>
    </source>
</evidence>
<reference evidence="10" key="1">
    <citation type="submission" date="2020-01" db="EMBL/GenBank/DDBJ databases">
        <authorList>
            <person name="Mishra B."/>
        </authorList>
    </citation>
    <scope>NUCLEOTIDE SEQUENCE [LARGE SCALE GENOMIC DNA]</scope>
</reference>
<keyword evidence="4" id="KW-0812">Transmembrane</keyword>
<organism evidence="10 11">
    <name type="scientific">Microthlaspi erraticum</name>
    <dbReference type="NCBI Taxonomy" id="1685480"/>
    <lineage>
        <taxon>Eukaryota</taxon>
        <taxon>Viridiplantae</taxon>
        <taxon>Streptophyta</taxon>
        <taxon>Embryophyta</taxon>
        <taxon>Tracheophyta</taxon>
        <taxon>Spermatophyta</taxon>
        <taxon>Magnoliopsida</taxon>
        <taxon>eudicotyledons</taxon>
        <taxon>Gunneridae</taxon>
        <taxon>Pentapetalae</taxon>
        <taxon>rosids</taxon>
        <taxon>malvids</taxon>
        <taxon>Brassicales</taxon>
        <taxon>Brassicaceae</taxon>
        <taxon>Coluteocarpeae</taxon>
        <taxon>Microthlaspi</taxon>
    </lineage>
</organism>
<dbReference type="InterPro" id="IPR001128">
    <property type="entry name" value="Cyt_P450"/>
</dbReference>
<evidence type="ECO:0008006" key="12">
    <source>
        <dbReference type="Google" id="ProtNLM"/>
    </source>
</evidence>
<evidence type="ECO:0000256" key="2">
    <source>
        <dbReference type="ARBA" id="ARBA00010617"/>
    </source>
</evidence>
<dbReference type="CDD" id="cd11043">
    <property type="entry name" value="CYP90-like"/>
    <property type="match status" value="1"/>
</dbReference>
<keyword evidence="6" id="KW-0472">Membrane</keyword>
<feature type="binding site" description="axial binding residue" evidence="8">
    <location>
        <position position="463"/>
    </location>
    <ligand>
        <name>heme</name>
        <dbReference type="ChEBI" id="CHEBI:30413"/>
    </ligand>
    <ligandPart>
        <name>Fe</name>
        <dbReference type="ChEBI" id="CHEBI:18248"/>
    </ligandPart>
</feature>
<comment type="cofactor">
    <cofactor evidence="8">
        <name>heme</name>
        <dbReference type="ChEBI" id="CHEBI:30413"/>
    </cofactor>
</comment>
<keyword evidence="5 8" id="KW-0479">Metal-binding</keyword>
<evidence type="ECO:0000256" key="1">
    <source>
        <dbReference type="ARBA" id="ARBA00004167"/>
    </source>
</evidence>
<comment type="subcellular location">
    <subcellularLocation>
        <location evidence="1">Membrane</location>
        <topology evidence="1">Single-pass membrane protein</topology>
    </subcellularLocation>
</comment>
<dbReference type="GO" id="GO:0016125">
    <property type="term" value="P:sterol metabolic process"/>
    <property type="evidence" value="ECO:0007669"/>
    <property type="project" value="TreeGrafter"/>
</dbReference>